<dbReference type="InterPro" id="IPR049730">
    <property type="entry name" value="SNF2/RAD54-like_C"/>
</dbReference>
<dbReference type="GO" id="GO:0010468">
    <property type="term" value="P:regulation of gene expression"/>
    <property type="evidence" value="ECO:0007669"/>
    <property type="project" value="UniProtKB-ARBA"/>
</dbReference>
<evidence type="ECO:0000256" key="10">
    <source>
        <dbReference type="ARBA" id="ARBA00023125"/>
    </source>
</evidence>
<gene>
    <name evidence="17" type="ORF">ALC60_13541</name>
</gene>
<dbReference type="GO" id="GO:0140096">
    <property type="term" value="F:catalytic activity, acting on a protein"/>
    <property type="evidence" value="ECO:0007669"/>
    <property type="project" value="UniProtKB-ARBA"/>
</dbReference>
<feature type="compositionally biased region" description="Basic residues" evidence="13">
    <location>
        <begin position="2831"/>
        <end position="2841"/>
    </location>
</feature>
<keyword evidence="4" id="KW-0547">Nucleotide-binding</keyword>
<feature type="region of interest" description="Disordered" evidence="13">
    <location>
        <begin position="3638"/>
        <end position="3669"/>
    </location>
</feature>
<feature type="region of interest" description="Disordered" evidence="13">
    <location>
        <begin position="2780"/>
        <end position="2854"/>
    </location>
</feature>
<dbReference type="Pfam" id="PF07529">
    <property type="entry name" value="HSA"/>
    <property type="match status" value="1"/>
</dbReference>
<comment type="subcellular location">
    <subcellularLocation>
        <location evidence="1">Nucleus</location>
    </subcellularLocation>
</comment>
<evidence type="ECO:0000256" key="13">
    <source>
        <dbReference type="SAM" id="MobiDB-lite"/>
    </source>
</evidence>
<dbReference type="SMART" id="SM00487">
    <property type="entry name" value="DEXDc"/>
    <property type="match status" value="1"/>
</dbReference>
<dbReference type="CDD" id="cd18793">
    <property type="entry name" value="SF2_C_SNF"/>
    <property type="match status" value="1"/>
</dbReference>
<dbReference type="PROSITE" id="PS51194">
    <property type="entry name" value="HELICASE_CTER"/>
    <property type="match status" value="1"/>
</dbReference>
<dbReference type="CDD" id="cd18003">
    <property type="entry name" value="DEXQc_SRCAP"/>
    <property type="match status" value="1"/>
</dbReference>
<feature type="region of interest" description="Disordered" evidence="13">
    <location>
        <begin position="720"/>
        <end position="862"/>
    </location>
</feature>
<feature type="domain" description="Helicase ATP-binding" evidence="14">
    <location>
        <begin position="942"/>
        <end position="1107"/>
    </location>
</feature>
<feature type="compositionally biased region" description="Low complexity" evidence="13">
    <location>
        <begin position="2381"/>
        <end position="2393"/>
    </location>
</feature>
<feature type="compositionally biased region" description="Low complexity" evidence="13">
    <location>
        <begin position="16"/>
        <end position="28"/>
    </location>
</feature>
<keyword evidence="7" id="KW-0067">ATP-binding</keyword>
<feature type="region of interest" description="Disordered" evidence="13">
    <location>
        <begin position="2307"/>
        <end position="2344"/>
    </location>
</feature>
<feature type="compositionally biased region" description="Basic and acidic residues" evidence="13">
    <location>
        <begin position="720"/>
        <end position="731"/>
    </location>
</feature>
<feature type="region of interest" description="Disordered" evidence="13">
    <location>
        <begin position="2067"/>
        <end position="2115"/>
    </location>
</feature>
<reference evidence="17 18" key="1">
    <citation type="submission" date="2015-09" db="EMBL/GenBank/DDBJ databases">
        <title>Trachymyrmex zeteki WGS genome.</title>
        <authorList>
            <person name="Nygaard S."/>
            <person name="Hu H."/>
            <person name="Boomsma J."/>
            <person name="Zhang G."/>
        </authorList>
    </citation>
    <scope>NUCLEOTIDE SEQUENCE [LARGE SCALE GENOMIC DNA]</scope>
    <source>
        <strain evidence="17">Tzet28-1</strain>
        <tissue evidence="17">Whole body</tissue>
    </source>
</reference>
<keyword evidence="12" id="KW-0539">Nucleus</keyword>
<organism evidence="17 18">
    <name type="scientific">Mycetomoellerius zeteki</name>
    <dbReference type="NCBI Taxonomy" id="64791"/>
    <lineage>
        <taxon>Eukaryota</taxon>
        <taxon>Metazoa</taxon>
        <taxon>Ecdysozoa</taxon>
        <taxon>Arthropoda</taxon>
        <taxon>Hexapoda</taxon>
        <taxon>Insecta</taxon>
        <taxon>Pterygota</taxon>
        <taxon>Neoptera</taxon>
        <taxon>Endopterygota</taxon>
        <taxon>Hymenoptera</taxon>
        <taxon>Apocrita</taxon>
        <taxon>Aculeata</taxon>
        <taxon>Formicoidea</taxon>
        <taxon>Formicidae</taxon>
        <taxon>Myrmicinae</taxon>
        <taxon>Mycetomoellerius</taxon>
    </lineage>
</organism>
<feature type="compositionally biased region" description="Basic and acidic residues" evidence="13">
    <location>
        <begin position="778"/>
        <end position="794"/>
    </location>
</feature>
<evidence type="ECO:0000313" key="18">
    <source>
        <dbReference type="Proteomes" id="UP000075809"/>
    </source>
</evidence>
<feature type="compositionally biased region" description="Basic and acidic residues" evidence="13">
    <location>
        <begin position="820"/>
        <end position="830"/>
    </location>
</feature>
<evidence type="ECO:0000256" key="1">
    <source>
        <dbReference type="ARBA" id="ARBA00004123"/>
    </source>
</evidence>
<dbReference type="PROSITE" id="PS51192">
    <property type="entry name" value="HELICASE_ATP_BIND_1"/>
    <property type="match status" value="1"/>
</dbReference>
<keyword evidence="8" id="KW-0156">Chromatin regulator</keyword>
<dbReference type="GO" id="GO:0042393">
    <property type="term" value="F:histone binding"/>
    <property type="evidence" value="ECO:0007669"/>
    <property type="project" value="TreeGrafter"/>
</dbReference>
<feature type="region of interest" description="Disordered" evidence="13">
    <location>
        <begin position="646"/>
        <end position="686"/>
    </location>
</feature>
<feature type="region of interest" description="Disordered" evidence="13">
    <location>
        <begin position="93"/>
        <end position="112"/>
    </location>
</feature>
<feature type="compositionally biased region" description="Polar residues" evidence="13">
    <location>
        <begin position="2639"/>
        <end position="2651"/>
    </location>
</feature>
<feature type="compositionally biased region" description="Acidic residues" evidence="13">
    <location>
        <begin position="841"/>
        <end position="855"/>
    </location>
</feature>
<keyword evidence="9" id="KW-0805">Transcription regulation</keyword>
<dbReference type="FunFam" id="3.40.50.300:FF:000529">
    <property type="entry name" value="helicase SRCAP isoform X1"/>
    <property type="match status" value="1"/>
</dbReference>
<feature type="compositionally biased region" description="Polar residues" evidence="13">
    <location>
        <begin position="2755"/>
        <end position="2764"/>
    </location>
</feature>
<evidence type="ECO:0000256" key="2">
    <source>
        <dbReference type="ARBA" id="ARBA00009220"/>
    </source>
</evidence>
<feature type="region of interest" description="Disordered" evidence="13">
    <location>
        <begin position="2638"/>
        <end position="2701"/>
    </location>
</feature>
<protein>
    <submittedName>
        <fullName evidence="17">Helicase domino</fullName>
    </submittedName>
</protein>
<evidence type="ECO:0000256" key="7">
    <source>
        <dbReference type="ARBA" id="ARBA00022840"/>
    </source>
</evidence>
<keyword evidence="11" id="KW-0804">Transcription</keyword>
<dbReference type="Pfam" id="PF00176">
    <property type="entry name" value="SNF2-rel_dom"/>
    <property type="match status" value="1"/>
</dbReference>
<sequence>MSDKQGAPILPPLSRGAANNGGNNGSSAQQTVSLQQVIATAQGLNVLATTSGQQFVITTQVPGLTQVIPNNATTNASGTQQVTRIVNIAGTPPRNAVGIGGTSPSTVSRPQNSKLMLTTSPKLVRTSLSNMFVAPTSSQVSSPQVQVQSPSPARKRLKLSETTKLEKPILFDASDCRRRIMEHKMRRMRSVREKYAENASELFFLHTGGNMMEYYTWRKRSPTPQLVHFLRQHQLDPDDDDEDLTAPLSSIPEFSQLSAVTTTVTTTTTVTSAIVTATTTVTTVTSGSTVVQIPNQRAEVKIAGAGVTPVAVSTTLPAAALAQLSQGQVPGRPQGGRHGMVFAFRAAIQSSPVTVHPPSASTVAPTFIIGDYRRSPAVRFFISLSRSILVLLPSSLDATKSCHKRLFLRVIYFRGTSVVTGSSKLTTTVASSVVEKSSPSIITVATPKSSVTTATLNSPQPIVKLVKLSTPTTITTSCDISNNQEQIVEKAKQEAYVMQRIAELQREGLWSERRLPKVQEPTRTKAHWDYLLEEMVWLAADFAQERKWKKAAAKKCARMVQKYFQEKAIQAQKAEKLQELRLKKIASLVAKEIKTFWANVEKLVEYKQQTRLEEKRKKALDQHLNFIVGQTEKYSTWLTEGLNKTDGPQSIPASINSSRISSPIPVGKCHSDEEFQPNQSSDDDEETIAKAEEEMKTTNHKEEVELLKKESEIPLEDLLKDLPPDYLEHRNRSLSPNNTTNEEEQNENEAVDADADFVAASGESTDEEDTIMEEERLEGEIDHKRELDELKADNEMSIDELAAKYANMSDMLDEDDEAEGTDKESERGTQEIEDQISSNESESEESDHDSDEDETQTQSDPEADVGLQSLLEDPSAEKQSENKVAEDDNSDAHNEMDNVAALAESIQPKGNTLLTTSVVTKIPFLLKHSLREYQHIGLDWLVTMYERKLNGILADEMGLGKTIQTIALLAHLACEKGNWGPHLIIVPTSVMLNWEMECKKWCPGFKILTYYGTQKERKQKRTGWTKPNAFHICITSYKLVIQDHQSFRRKKWKYLILDEAQNIKNFKSQRWQLLLNFQTQRRLLLTGTPLQNNLMELWSLMHFLMPNVFQSHREFKEWFSNPVTGMIEGNSEYNENIIRRLHKVLRPFLLRRLKTEVEKQLPKKYEHVVMCRLSKRQRFLYDDFMSRAKTKETLASGNLLSVINVLMQLRKVCNHPNLFEVRPTVSPFQMEAIEFMTASLVWSVLDYDPFKHIELSSLNLLLLNLEMMFSAFVAHRVKRLRTPRKLIEETDSQPESPPRCPSGRIKINVRLSNQAKPQQQQQTQTRLKNLAGVLPTPRVGTSPLIKSLNTSQSGPGQGVTLRVAGGQQLQGYSLQLVPHQAGVKAFPMATLGNNPQSTSVTTTTTATNAQRITVGNASIRDGIQRLATQTVTVKQGDSVQRIAVPSFAQLVQTSTGRHFILTPSQQNTNTVMTSSGSRFTVLSKSIMGLATSGATTVNKVVSGVVTTPSGRPIMRVPPLNVTASQSSPSGNNNQQTANQQQSQSIRGIVTRQAQKEIAKVQNKEQPKSEFYLSQLEEERRQRRQNKLHLLADINERRCAACPLYGEDLFMALRIGKPATACRWHNGWVHCSKTQEKIHTRKEFFSHTEALAEAIKSTEQIVEELKEVFERYVIYVPAVRAPVPRFHVSHPPPHKLWDERRLWTELQQQVSPKLSLFHPISSHMLTQFPDPRLIQYDCGKLQSLDRLLRKLKSENHRVLVFTQMTRMLDVLEAFLNFHGHIYLRLDGTTRVDQRQVLMERFNGDKRIFCFILSTRSGGVGVNLTGADTVIFYDSDWNPTMDAQAQDRCHRIGQTRDVHIYRLVSEKTVEENILKKANQKRLLGDLAIEGGNFTTAYFKSSTIQDLFNIDQTENDASARMAEVLEQNRDREKAYSKDMAVGSFQSGLSGQHTEEKAAMGALESALAAAEEDLDVLAAKTAKAEAVADLAEFDENIPLEEADKDDTQVSKAEQEVQNLIAQLTPIERYAMKFVEESEGAFSAAQLAAAERELEEQKKEWELDRLRALREEEERRNEDERANNRDDSERRGGFSRRKGRLAGSGSRSRNHFDLNSPRTRSRGNVKINLWTLDVSPILPGIKPNFRRKRKKFHRTKSEETFSSVDVCRKRSIRINTNAKIPVNSNQNAKLEIIEAKETDRSSSKDKQDLKKDGCDLASSSIDSNSVDRCVADFNTEQSVGDHVDSASIAKTQLNKKLELASDVVDSQNVKKEKERSDDKNTNGTNLIAVCSVQVTRCSHKVMSTTYRKLEPEVNRNEDAENLDVNVSVRDSRSPSSTMQPDASLKRSKDTVAKSKLEFSASANSLCNNVRGKLTTTAPRESDRSVESPSSRSAPLLRSKTLRNESPDTTDTVSKPIAISRVSTVQRNSKINVNTDEARSNAVDDKDKDNCDEINDVESTISLAMQKSDQRFNLKSENSDALSQVPEKGISDAALNVPNSLVPSVKSEFNSSEPKCKIRKVESIVQRSVITRSSKISSTVNHLEENKTRLMNDKIDSKVSENSQMKTGQGIRRVDNLIAEQSRITRSASHSRTPPPSNDETMTQLSSKLKRRSDTPLPRPITRSTVNFPARIDTVLPNRVEKYMTRNSKQYQDNGLPSSPMLFRRSRSIPPMKPRDSKESSTTVVSTKPRPDTPRPNISSGHNNDQIHRVTRSGLLLNSGLSMKSTSSPLSSLASAFKTNIKRVRTPSTSSENENTASENIGSLTSQSYEKPQRTAKVVAILTLDTRSTSSKTSSSQSKSNVNCETKVQDKELSMSESLREQEANHEDYNSSDIKSRRLRKETKRAKTVPNSLEDEGGSNDIWLSEHTMEQMPMWCPPTPPTTDNDVYIDYSLGFLYENIPMTEAQLPPIYVKKDRNRSRIDIGITDDGCRPAKMMRHKEESVHAPRSLFDRPSPALMKMRRDMKLYKYRAIVRPPMPVLKTSSHVTKTSPEPDQAMDWLVYEEWGLLHSIQNYQNLPLNTMILSPGHTPNWDMVADSINNGARLYRSPKHSRNRYESVIIPREEGKLLYDTAPKKQKKQKTSVYKTLSVSEQQSKSNRIMRTSQLHNQDRNVSFTSTGNQRYEIMKSVSNKRTPTVKPTSIVNSMRNNPSVDVLATDYKILVDNPSTPIEIATRRADRIKLEKLNKAVIIKSILIIIFATLEIYANRDLQSQVLTPEQQQQVAARLLQHQQQQQAAQQQQLKLQQQQTQQQAGQQAIANSVASQIHQLTQAAVPSTKVATNVNLSNVTTTTATATTVVKARPGGGQMQDVRTTSANANIQQAAQRTATSLVSAGQTSAGAASGQKGGLVGVTMATAASGNKIPTPAQVQYYRQQQQQQQVLLRQQQLKVLQAQAASGQKVSVAVSATAAAAQQRATLMKQGIGSVGTAGAATPQTAVGKPTMTRTLSDTELAAALLKRQALQQQAKAAAAAAVAQGQVPTPTGLTPAQIFAQAGLQVQQAGTSAGGTPVATLVKTTNMPGIRTATPQQIRQLAIHPQIITQRKLPAQKVAQLAQVANKAGVQAQLIVQPTKSLPTTMTVQQIHQVMKHVQPSTMQQFSHVSTGQTVSQASQVVLAKSPLQTRVIPVASASLKQTIQMVTASNPQLRQSTPIQGKPVTSAVRRSPGPGATSVSASNLTSSVLGQVRLQTLTQQVQQQQTQQQTQQDTQPK</sequence>
<feature type="region of interest" description="Disordered" evidence="13">
    <location>
        <begin position="2577"/>
        <end position="2619"/>
    </location>
</feature>
<dbReference type="PANTHER" id="PTHR45685:SF1">
    <property type="entry name" value="HELICASE SRCAP"/>
    <property type="match status" value="1"/>
</dbReference>
<evidence type="ECO:0000256" key="8">
    <source>
        <dbReference type="ARBA" id="ARBA00022853"/>
    </source>
</evidence>
<dbReference type="GO" id="GO:0016887">
    <property type="term" value="F:ATP hydrolysis activity"/>
    <property type="evidence" value="ECO:0007669"/>
    <property type="project" value="TreeGrafter"/>
</dbReference>
<evidence type="ECO:0000259" key="16">
    <source>
        <dbReference type="PROSITE" id="PS51204"/>
    </source>
</evidence>
<comment type="similarity">
    <text evidence="2">Belongs to the SNF2/RAD54 helicase family. SWR1 subfamily.</text>
</comment>
<dbReference type="GO" id="GO:0010557">
    <property type="term" value="P:positive regulation of macromolecule biosynthetic process"/>
    <property type="evidence" value="ECO:0007669"/>
    <property type="project" value="UniProtKB-ARBA"/>
</dbReference>
<feature type="region of interest" description="Disordered" evidence="13">
    <location>
        <begin position="2364"/>
        <end position="2412"/>
    </location>
</feature>
<feature type="compositionally biased region" description="Basic and acidic residues" evidence="13">
    <location>
        <begin position="2067"/>
        <end position="2087"/>
    </location>
</feature>
<feature type="compositionally biased region" description="Polar residues" evidence="13">
    <location>
        <begin position="102"/>
        <end position="112"/>
    </location>
</feature>
<dbReference type="Proteomes" id="UP000075809">
    <property type="component" value="Unassembled WGS sequence"/>
</dbReference>
<feature type="compositionally biased region" description="Polar residues" evidence="13">
    <location>
        <begin position="2577"/>
        <end position="2601"/>
    </location>
</feature>
<feature type="compositionally biased region" description="Basic and acidic residues" evidence="13">
    <location>
        <begin position="2801"/>
        <end position="2823"/>
    </location>
</feature>
<keyword evidence="5" id="KW-0378">Hydrolase</keyword>
<dbReference type="InterPro" id="IPR027417">
    <property type="entry name" value="P-loop_NTPase"/>
</dbReference>
<evidence type="ECO:0000313" key="17">
    <source>
        <dbReference type="EMBL" id="KYQ47420.1"/>
    </source>
</evidence>
<feature type="region of interest" description="Disordered" evidence="13">
    <location>
        <begin position="2738"/>
        <end position="2767"/>
    </location>
</feature>
<proteinExistence type="inferred from homology"/>
<evidence type="ECO:0000256" key="9">
    <source>
        <dbReference type="ARBA" id="ARBA00023015"/>
    </source>
</evidence>
<keyword evidence="6 17" id="KW-0347">Helicase</keyword>
<accession>A0A151WHX6</accession>
<evidence type="ECO:0000259" key="15">
    <source>
        <dbReference type="PROSITE" id="PS51194"/>
    </source>
</evidence>
<feature type="compositionally biased region" description="Acidic residues" evidence="13">
    <location>
        <begin position="764"/>
        <end position="777"/>
    </location>
</feature>
<dbReference type="PANTHER" id="PTHR45685">
    <property type="entry name" value="HELICASE SRCAP-RELATED"/>
    <property type="match status" value="1"/>
</dbReference>
<feature type="compositionally biased region" description="Acidic residues" evidence="13">
    <location>
        <begin position="741"/>
        <end position="755"/>
    </location>
</feature>
<dbReference type="InterPro" id="IPR014012">
    <property type="entry name" value="HSA_dom"/>
</dbReference>
<evidence type="ECO:0000256" key="5">
    <source>
        <dbReference type="ARBA" id="ARBA00022801"/>
    </source>
</evidence>
<dbReference type="Gene3D" id="3.40.50.10810">
    <property type="entry name" value="Tandem AAA-ATPase domain"/>
    <property type="match status" value="1"/>
</dbReference>
<dbReference type="InterPro" id="IPR000330">
    <property type="entry name" value="SNF2_N"/>
</dbReference>
<evidence type="ECO:0000256" key="11">
    <source>
        <dbReference type="ARBA" id="ARBA00023163"/>
    </source>
</evidence>
<keyword evidence="18" id="KW-1185">Reference proteome</keyword>
<feature type="compositionally biased region" description="Low complexity" evidence="13">
    <location>
        <begin position="2782"/>
        <end position="2794"/>
    </location>
</feature>
<dbReference type="Gene3D" id="3.40.50.300">
    <property type="entry name" value="P-loop containing nucleotide triphosphate hydrolases"/>
    <property type="match status" value="1"/>
</dbReference>
<dbReference type="GO" id="GO:0000812">
    <property type="term" value="C:Swr1 complex"/>
    <property type="evidence" value="ECO:0007669"/>
    <property type="project" value="TreeGrafter"/>
</dbReference>
<dbReference type="Pfam" id="PF00271">
    <property type="entry name" value="Helicase_C"/>
    <property type="match status" value="1"/>
</dbReference>
<keyword evidence="3" id="KW-0597">Phosphoprotein</keyword>
<dbReference type="EMBL" id="KQ983106">
    <property type="protein sequence ID" value="KYQ47420.1"/>
    <property type="molecule type" value="Genomic_DNA"/>
</dbReference>
<dbReference type="InterPro" id="IPR001650">
    <property type="entry name" value="Helicase_C-like"/>
</dbReference>
<feature type="region of interest" description="Disordered" evidence="13">
    <location>
        <begin position="1"/>
        <end position="28"/>
    </location>
</feature>
<dbReference type="GO" id="GO:0006338">
    <property type="term" value="P:chromatin remodeling"/>
    <property type="evidence" value="ECO:0007669"/>
    <property type="project" value="UniProtKB-ARBA"/>
</dbReference>
<feature type="domain" description="Helicase C-terminal" evidence="15">
    <location>
        <begin position="1742"/>
        <end position="1892"/>
    </location>
</feature>
<dbReference type="SMART" id="SM00490">
    <property type="entry name" value="HELICc"/>
    <property type="match status" value="1"/>
</dbReference>
<dbReference type="GO" id="GO:0003677">
    <property type="term" value="F:DNA binding"/>
    <property type="evidence" value="ECO:0007669"/>
    <property type="project" value="UniProtKB-KW"/>
</dbReference>
<dbReference type="InterPro" id="IPR050520">
    <property type="entry name" value="INO80/SWR1_helicase"/>
</dbReference>
<feature type="region of interest" description="Disordered" evidence="13">
    <location>
        <begin position="1511"/>
        <end position="1550"/>
    </location>
</feature>
<feature type="compositionally biased region" description="Low complexity" evidence="13">
    <location>
        <begin position="1524"/>
        <end position="1543"/>
    </location>
</feature>
<evidence type="ECO:0000259" key="14">
    <source>
        <dbReference type="PROSITE" id="PS51192"/>
    </source>
</evidence>
<dbReference type="STRING" id="64791.A0A151WHX6"/>
<evidence type="ECO:0000256" key="4">
    <source>
        <dbReference type="ARBA" id="ARBA00022741"/>
    </source>
</evidence>
<dbReference type="PROSITE" id="PS51204">
    <property type="entry name" value="HSA"/>
    <property type="match status" value="1"/>
</dbReference>
<dbReference type="SMART" id="SM00573">
    <property type="entry name" value="HSA"/>
    <property type="match status" value="1"/>
</dbReference>
<keyword evidence="10" id="KW-0238">DNA-binding</keyword>
<dbReference type="SUPFAM" id="SSF52540">
    <property type="entry name" value="P-loop containing nucleoside triphosphate hydrolases"/>
    <property type="match status" value="2"/>
</dbReference>
<evidence type="ECO:0000256" key="12">
    <source>
        <dbReference type="ARBA" id="ARBA00023242"/>
    </source>
</evidence>
<feature type="compositionally biased region" description="Basic and acidic residues" evidence="13">
    <location>
        <begin position="875"/>
        <end position="892"/>
    </location>
</feature>
<evidence type="ECO:0000256" key="3">
    <source>
        <dbReference type="ARBA" id="ARBA00022553"/>
    </source>
</evidence>
<feature type="compositionally biased region" description="Basic and acidic residues" evidence="13">
    <location>
        <begin position="2263"/>
        <end position="2275"/>
    </location>
</feature>
<dbReference type="InterPro" id="IPR014001">
    <property type="entry name" value="Helicase_ATP-bd"/>
</dbReference>
<feature type="domain" description="HSA" evidence="16">
    <location>
        <begin position="515"/>
        <end position="587"/>
    </location>
</feature>
<feature type="region of interest" description="Disordered" evidence="13">
    <location>
        <begin position="2259"/>
        <end position="2278"/>
    </location>
</feature>
<dbReference type="GO" id="GO:0004386">
    <property type="term" value="F:helicase activity"/>
    <property type="evidence" value="ECO:0007669"/>
    <property type="project" value="UniProtKB-KW"/>
</dbReference>
<dbReference type="InterPro" id="IPR038718">
    <property type="entry name" value="SNF2-like_sf"/>
</dbReference>
<evidence type="ECO:0000256" key="6">
    <source>
        <dbReference type="ARBA" id="ARBA00022806"/>
    </source>
</evidence>
<dbReference type="GO" id="GO:0005524">
    <property type="term" value="F:ATP binding"/>
    <property type="evidence" value="ECO:0007669"/>
    <property type="project" value="UniProtKB-KW"/>
</dbReference>
<feature type="region of interest" description="Disordered" evidence="13">
    <location>
        <begin position="873"/>
        <end position="892"/>
    </location>
</feature>
<feature type="compositionally biased region" description="Low complexity" evidence="13">
    <location>
        <begin position="650"/>
        <end position="665"/>
    </location>
</feature>
<feature type="compositionally biased region" description="Low complexity" evidence="13">
    <location>
        <begin position="2740"/>
        <end position="2754"/>
    </location>
</feature>
<name>A0A151WHX6_9HYME</name>
<dbReference type="FunFam" id="3.40.50.10810:FF:000005">
    <property type="entry name" value="Photoperiod-independent early flowering 1"/>
    <property type="match status" value="1"/>
</dbReference>